<dbReference type="KEGG" id="bsto:C0V70_10805"/>
<organism evidence="2 3">
    <name type="scientific">Bacteriovorax stolpii</name>
    <name type="common">Bdellovibrio stolpii</name>
    <dbReference type="NCBI Taxonomy" id="960"/>
    <lineage>
        <taxon>Bacteria</taxon>
        <taxon>Pseudomonadati</taxon>
        <taxon>Bdellovibrionota</taxon>
        <taxon>Bacteriovoracia</taxon>
        <taxon>Bacteriovoracales</taxon>
        <taxon>Bacteriovoracaceae</taxon>
        <taxon>Bacteriovorax</taxon>
    </lineage>
</organism>
<sequence length="422" mass="48244">MGHVGFGSYRVSIKSKVHRESLVRALEAGCTLIDTSSNYTNGESEELIGSVLSENPQYKPIIVTKAGYIQGHALHVLRELNEKGQALEDLVDLSEELKHSIHPEFLKSQLDQSLERLKRDSVDYFLLHNPEYYFQTEGSTQDEYYARLKKAFIYCEEEVKKGRIKAYGVSSNNFGLPLNDPQVTDLSRILSVLKEMNGKNFKMVQFPFNLIEIGALEKLGDYGDESLLELCMANGLTTVVNRPLNAFTQNKLVRLATYEEQTKNLDDKKAQELFDHAMSLVKAKWDEAVDENTTADDFYEVEMIKQFTDLWNNLPTPDAVDQVYYGHFFPFIARVWGGQGLSAEQAQPFYQLMETSYLYSRRNLSNKALEFKKQAMSVGLLPDDGDRPFSVMAVETYLDYGFDYILVGMRKPEYVDQMKALF</sequence>
<dbReference type="Pfam" id="PF00248">
    <property type="entry name" value="Aldo_ket_red"/>
    <property type="match status" value="1"/>
</dbReference>
<dbReference type="AlphaFoldDB" id="A0A2K9NST1"/>
<evidence type="ECO:0000313" key="2">
    <source>
        <dbReference type="EMBL" id="AUN98581.1"/>
    </source>
</evidence>
<name>A0A2K9NST1_BACTC</name>
<keyword evidence="3" id="KW-1185">Reference proteome</keyword>
<evidence type="ECO:0000313" key="3">
    <source>
        <dbReference type="Proteomes" id="UP000235584"/>
    </source>
</evidence>
<dbReference type="InterPro" id="IPR036812">
    <property type="entry name" value="NAD(P)_OxRdtase_dom_sf"/>
</dbReference>
<proteinExistence type="predicted"/>
<evidence type="ECO:0000259" key="1">
    <source>
        <dbReference type="Pfam" id="PF00248"/>
    </source>
</evidence>
<dbReference type="EMBL" id="CP025704">
    <property type="protein sequence ID" value="AUN98581.1"/>
    <property type="molecule type" value="Genomic_DNA"/>
</dbReference>
<reference evidence="2 3" key="1">
    <citation type="submission" date="2018-01" db="EMBL/GenBank/DDBJ databases">
        <title>Complete genome sequence of Bacteriovorax stolpii DSM12778.</title>
        <authorList>
            <person name="Tang B."/>
            <person name="Chang J."/>
        </authorList>
    </citation>
    <scope>NUCLEOTIDE SEQUENCE [LARGE SCALE GENOMIC DNA]</scope>
    <source>
        <strain evidence="2 3">DSM 12778</strain>
    </source>
</reference>
<feature type="domain" description="NADP-dependent oxidoreductase" evidence="1">
    <location>
        <begin position="13"/>
        <end position="264"/>
    </location>
</feature>
<dbReference type="PANTHER" id="PTHR43312:SF1">
    <property type="entry name" value="NADP-DEPENDENT OXIDOREDUCTASE DOMAIN-CONTAINING PROTEIN"/>
    <property type="match status" value="1"/>
</dbReference>
<dbReference type="Gene3D" id="3.20.20.100">
    <property type="entry name" value="NADP-dependent oxidoreductase domain"/>
    <property type="match status" value="1"/>
</dbReference>
<dbReference type="SUPFAM" id="SSF51430">
    <property type="entry name" value="NAD(P)-linked oxidoreductase"/>
    <property type="match status" value="1"/>
</dbReference>
<dbReference type="RefSeq" id="WP_102243872.1">
    <property type="nucleotide sequence ID" value="NZ_CP025704.1"/>
</dbReference>
<dbReference type="InterPro" id="IPR023210">
    <property type="entry name" value="NADP_OxRdtase_dom"/>
</dbReference>
<dbReference type="Proteomes" id="UP000235584">
    <property type="component" value="Chromosome"/>
</dbReference>
<dbReference type="PANTHER" id="PTHR43312">
    <property type="entry name" value="D-THREO-ALDOSE 1-DEHYDROGENASE"/>
    <property type="match status" value="1"/>
</dbReference>
<dbReference type="CDD" id="cd19099">
    <property type="entry name" value="AKR_unchar"/>
    <property type="match status" value="1"/>
</dbReference>
<gene>
    <name evidence="2" type="ORF">C0V70_10805</name>
</gene>
<accession>A0A2K9NST1</accession>
<dbReference type="InterPro" id="IPR053135">
    <property type="entry name" value="AKR2_Oxidoreductase"/>
</dbReference>
<protein>
    <recommendedName>
        <fullName evidence="1">NADP-dependent oxidoreductase domain-containing protein</fullName>
    </recommendedName>
</protein>